<evidence type="ECO:0000313" key="2">
    <source>
        <dbReference type="Proteomes" id="UP000075606"/>
    </source>
</evidence>
<name>A0A150XF20_9BACT</name>
<dbReference type="EMBL" id="LRPC01000001">
    <property type="protein sequence ID" value="KYG77303.1"/>
    <property type="molecule type" value="Genomic_DNA"/>
</dbReference>
<dbReference type="Proteomes" id="UP000075606">
    <property type="component" value="Unassembled WGS sequence"/>
</dbReference>
<keyword evidence="2" id="KW-1185">Reference proteome</keyword>
<gene>
    <name evidence="1" type="ORF">AWW68_00605</name>
</gene>
<dbReference type="STRING" id="333140.AWW68_00605"/>
<organism evidence="1 2">
    <name type="scientific">Roseivirga spongicola</name>
    <dbReference type="NCBI Taxonomy" id="333140"/>
    <lineage>
        <taxon>Bacteria</taxon>
        <taxon>Pseudomonadati</taxon>
        <taxon>Bacteroidota</taxon>
        <taxon>Cytophagia</taxon>
        <taxon>Cytophagales</taxon>
        <taxon>Roseivirgaceae</taxon>
        <taxon>Roseivirga</taxon>
    </lineage>
</organism>
<dbReference type="AlphaFoldDB" id="A0A150XF20"/>
<accession>A0A150XF20</accession>
<proteinExistence type="predicted"/>
<sequence length="165" mass="19366">MCFIAPLGFTFTILKVKQWQVREQIEREILQGMDKGELVQFTFSKAEAEALDWEHEREFMYNGQSYDVVEQEEVGDSVTYYVWWDKVETKIKNKLAELVAMAMNQDADQQQNQNQLEKLLKSLHYNGGAPEEQPFIFIENNSFNEYINSYTSLRWAPPVPPPLFV</sequence>
<evidence type="ECO:0000313" key="1">
    <source>
        <dbReference type="EMBL" id="KYG77303.1"/>
    </source>
</evidence>
<reference evidence="1 2" key="1">
    <citation type="submission" date="2016-01" db="EMBL/GenBank/DDBJ databases">
        <title>Genome sequencing of Roseivirga spongicola UST030701-084.</title>
        <authorList>
            <person name="Selvaratnam C."/>
            <person name="Thevarajoo S."/>
            <person name="Goh K.M."/>
            <person name="Ee R."/>
            <person name="Chan K.-G."/>
            <person name="Chong C.S."/>
        </authorList>
    </citation>
    <scope>NUCLEOTIDE SEQUENCE [LARGE SCALE GENOMIC DNA]</scope>
    <source>
        <strain evidence="1 2">UST030701-084</strain>
    </source>
</reference>
<protein>
    <submittedName>
        <fullName evidence="1">Uncharacterized protein</fullName>
    </submittedName>
</protein>
<comment type="caution">
    <text evidence="1">The sequence shown here is derived from an EMBL/GenBank/DDBJ whole genome shotgun (WGS) entry which is preliminary data.</text>
</comment>